<dbReference type="EMBL" id="CM046391">
    <property type="protein sequence ID" value="KAI8559029.1"/>
    <property type="molecule type" value="Genomic_DNA"/>
</dbReference>
<reference evidence="1" key="1">
    <citation type="submission" date="2022-02" db="EMBL/GenBank/DDBJ databases">
        <title>Plant Genome Project.</title>
        <authorList>
            <person name="Zhang R.-G."/>
        </authorList>
    </citation>
    <scope>NUCLEOTIDE SEQUENCE</scope>
    <source>
        <strain evidence="1">AT1</strain>
    </source>
</reference>
<organism evidence="1 2">
    <name type="scientific">Rhododendron molle</name>
    <name type="common">Chinese azalea</name>
    <name type="synonym">Azalea mollis</name>
    <dbReference type="NCBI Taxonomy" id="49168"/>
    <lineage>
        <taxon>Eukaryota</taxon>
        <taxon>Viridiplantae</taxon>
        <taxon>Streptophyta</taxon>
        <taxon>Embryophyta</taxon>
        <taxon>Tracheophyta</taxon>
        <taxon>Spermatophyta</taxon>
        <taxon>Magnoliopsida</taxon>
        <taxon>eudicotyledons</taxon>
        <taxon>Gunneridae</taxon>
        <taxon>Pentapetalae</taxon>
        <taxon>asterids</taxon>
        <taxon>Ericales</taxon>
        <taxon>Ericaceae</taxon>
        <taxon>Ericoideae</taxon>
        <taxon>Rhodoreae</taxon>
        <taxon>Rhododendron</taxon>
    </lineage>
</organism>
<evidence type="ECO:0000313" key="2">
    <source>
        <dbReference type="Proteomes" id="UP001062846"/>
    </source>
</evidence>
<accession>A0ACC0P1X0</accession>
<dbReference type="Proteomes" id="UP001062846">
    <property type="component" value="Chromosome 4"/>
</dbReference>
<comment type="caution">
    <text evidence="1">The sequence shown here is derived from an EMBL/GenBank/DDBJ whole genome shotgun (WGS) entry which is preliminary data.</text>
</comment>
<proteinExistence type="predicted"/>
<sequence length="98" mass="11186">MEEEQRPNIVSMEGSNPSIDPFFDPVVGLDFEIKSNSIGNHIMAVEKKDTVMNIVSWKTREEICFSIYSASGLLLWRLGLQNPIFRGFFDVFGSNRIK</sequence>
<name>A0ACC0P1X0_RHOML</name>
<evidence type="ECO:0000313" key="1">
    <source>
        <dbReference type="EMBL" id="KAI8559029.1"/>
    </source>
</evidence>
<protein>
    <submittedName>
        <fullName evidence="1">Uncharacterized protein</fullName>
    </submittedName>
</protein>
<keyword evidence="2" id="KW-1185">Reference proteome</keyword>
<gene>
    <name evidence="1" type="ORF">RHMOL_Rhmol04G0142800</name>
</gene>